<accession>A0AAV6VU52</accession>
<evidence type="ECO:0000313" key="2">
    <source>
        <dbReference type="Proteomes" id="UP000827092"/>
    </source>
</evidence>
<reference evidence="1 2" key="1">
    <citation type="journal article" date="2022" name="Nat. Ecol. Evol.">
        <title>A masculinizing supergene underlies an exaggerated male reproductive morph in a spider.</title>
        <authorList>
            <person name="Hendrickx F."/>
            <person name="De Corte Z."/>
            <person name="Sonet G."/>
            <person name="Van Belleghem S.M."/>
            <person name="Kostlbacher S."/>
            <person name="Vangestel C."/>
        </authorList>
    </citation>
    <scope>NUCLEOTIDE SEQUENCE [LARGE SCALE GENOMIC DNA]</scope>
    <source>
        <strain evidence="1">W744_W776</strain>
    </source>
</reference>
<dbReference type="EMBL" id="JAFNEN010000028">
    <property type="protein sequence ID" value="KAG8199292.1"/>
    <property type="molecule type" value="Genomic_DNA"/>
</dbReference>
<dbReference type="Proteomes" id="UP000827092">
    <property type="component" value="Unassembled WGS sequence"/>
</dbReference>
<protein>
    <submittedName>
        <fullName evidence="1">Uncharacterized protein</fullName>
    </submittedName>
</protein>
<keyword evidence="2" id="KW-1185">Reference proteome</keyword>
<proteinExistence type="predicted"/>
<name>A0AAV6VU52_9ARAC</name>
<comment type="caution">
    <text evidence="1">The sequence shown here is derived from an EMBL/GenBank/DDBJ whole genome shotgun (WGS) entry which is preliminary data.</text>
</comment>
<organism evidence="1 2">
    <name type="scientific">Oedothorax gibbosus</name>
    <dbReference type="NCBI Taxonomy" id="931172"/>
    <lineage>
        <taxon>Eukaryota</taxon>
        <taxon>Metazoa</taxon>
        <taxon>Ecdysozoa</taxon>
        <taxon>Arthropoda</taxon>
        <taxon>Chelicerata</taxon>
        <taxon>Arachnida</taxon>
        <taxon>Araneae</taxon>
        <taxon>Araneomorphae</taxon>
        <taxon>Entelegynae</taxon>
        <taxon>Araneoidea</taxon>
        <taxon>Linyphiidae</taxon>
        <taxon>Erigoninae</taxon>
        <taxon>Oedothorax</taxon>
    </lineage>
</organism>
<sequence length="209" mass="23977">MASALELLEQEYRVSWNMQFEALVFLLQKISRLMNRRTFESNEMRREYGVGGAVRSSSVCDQRSLSESKLSHRIPKLHDTYEDKTISRKRRQVSIGDCSFGVGDRCSSPEKRGQPLLLCIESSSKDNVPAIQRRQGWLSSSRLQSQPEIAQGPYLQFSWRAEIIDTGEPNTCPEAILSFFLSRGKLILEIKKGKKIYERHQEANPDGHR</sequence>
<gene>
    <name evidence="1" type="ORF">JTE90_011760</name>
</gene>
<dbReference type="AlphaFoldDB" id="A0AAV6VU52"/>
<evidence type="ECO:0000313" key="1">
    <source>
        <dbReference type="EMBL" id="KAG8199292.1"/>
    </source>
</evidence>